<gene>
    <name evidence="1" type="ORF">A0H76_258</name>
</gene>
<evidence type="ECO:0000313" key="2">
    <source>
        <dbReference type="Proteomes" id="UP000192501"/>
    </source>
</evidence>
<comment type="caution">
    <text evidence="1">The sequence shown here is derived from an EMBL/GenBank/DDBJ whole genome shotgun (WGS) entry which is preliminary data.</text>
</comment>
<protein>
    <submittedName>
        <fullName evidence="1">Uncharacterized protein</fullName>
    </submittedName>
</protein>
<evidence type="ECO:0000313" key="1">
    <source>
        <dbReference type="EMBL" id="ORD99754.1"/>
    </source>
</evidence>
<organism evidence="1 2">
    <name type="scientific">Hepatospora eriocheir</name>
    <dbReference type="NCBI Taxonomy" id="1081669"/>
    <lineage>
        <taxon>Eukaryota</taxon>
        <taxon>Fungi</taxon>
        <taxon>Fungi incertae sedis</taxon>
        <taxon>Microsporidia</taxon>
        <taxon>Hepatosporidae</taxon>
        <taxon>Hepatospora</taxon>
    </lineage>
</organism>
<dbReference type="VEuPathDB" id="MicrosporidiaDB:A0H76_258"/>
<dbReference type="VEuPathDB" id="MicrosporidiaDB:HERIO_335"/>
<sequence>MLEENSPNAMFKFLTRNEISASNNLFNLEYKDEFLLKNLLKTIKYFYNKKNSIDTLNNLSTFRFGAVEFDQK</sequence>
<dbReference type="AlphaFoldDB" id="A0A1X0QJ84"/>
<reference evidence="1 2" key="1">
    <citation type="journal article" date="2017" name="Environ. Microbiol.">
        <title>Decay of the glycolytic pathway and adaptation to intranuclear parasitism within Enterocytozoonidae microsporidia.</title>
        <authorList>
            <person name="Wiredu Boakye D."/>
            <person name="Jaroenlak P."/>
            <person name="Prachumwat A."/>
            <person name="Williams T.A."/>
            <person name="Bateman K.S."/>
            <person name="Itsathitphaisarn O."/>
            <person name="Sritunyalucksana K."/>
            <person name="Paszkiewicz K.H."/>
            <person name="Moore K.A."/>
            <person name="Stentiford G.D."/>
            <person name="Williams B.A."/>
        </authorList>
    </citation>
    <scope>NUCLEOTIDE SEQUENCE [LARGE SCALE GENOMIC DNA]</scope>
    <source>
        <strain evidence="2">canceri</strain>
    </source>
</reference>
<dbReference type="Proteomes" id="UP000192501">
    <property type="component" value="Unassembled WGS sequence"/>
</dbReference>
<proteinExistence type="predicted"/>
<dbReference type="EMBL" id="LTAI01000120">
    <property type="protein sequence ID" value="ORD99754.1"/>
    <property type="molecule type" value="Genomic_DNA"/>
</dbReference>
<accession>A0A1X0QJ84</accession>
<name>A0A1X0QJ84_9MICR</name>